<dbReference type="InterPro" id="IPR001387">
    <property type="entry name" value="Cro/C1-type_HTH"/>
</dbReference>
<dbReference type="PROSITE" id="PS50943">
    <property type="entry name" value="HTH_CROC1"/>
    <property type="match status" value="1"/>
</dbReference>
<dbReference type="Gene3D" id="1.10.260.40">
    <property type="entry name" value="lambda repressor-like DNA-binding domains"/>
    <property type="match status" value="1"/>
</dbReference>
<dbReference type="Pfam" id="PF13560">
    <property type="entry name" value="HTH_31"/>
    <property type="match status" value="1"/>
</dbReference>
<organism evidence="2 3">
    <name type="scientific">Lentzea kristufekii</name>
    <dbReference type="NCBI Taxonomy" id="3095430"/>
    <lineage>
        <taxon>Bacteria</taxon>
        <taxon>Bacillati</taxon>
        <taxon>Actinomycetota</taxon>
        <taxon>Actinomycetes</taxon>
        <taxon>Pseudonocardiales</taxon>
        <taxon>Pseudonocardiaceae</taxon>
        <taxon>Lentzea</taxon>
    </lineage>
</organism>
<dbReference type="Proteomes" id="UP001271792">
    <property type="component" value="Unassembled WGS sequence"/>
</dbReference>
<dbReference type="InterPro" id="IPR010982">
    <property type="entry name" value="Lambda_DNA-bd_dom_sf"/>
</dbReference>
<keyword evidence="3" id="KW-1185">Reference proteome</keyword>
<dbReference type="SMART" id="SM00530">
    <property type="entry name" value="HTH_XRE"/>
    <property type="match status" value="1"/>
</dbReference>
<evidence type="ECO:0000313" key="2">
    <source>
        <dbReference type="EMBL" id="MDX8049310.1"/>
    </source>
</evidence>
<dbReference type="EMBL" id="JAXAVV010000003">
    <property type="protein sequence ID" value="MDX8049310.1"/>
    <property type="molecule type" value="Genomic_DNA"/>
</dbReference>
<dbReference type="InterPro" id="IPR043917">
    <property type="entry name" value="DUF5753"/>
</dbReference>
<name>A0ABU4TLZ5_9PSEU</name>
<dbReference type="CDD" id="cd00093">
    <property type="entry name" value="HTH_XRE"/>
    <property type="match status" value="1"/>
</dbReference>
<gene>
    <name evidence="2" type="ORF">SK571_07955</name>
</gene>
<accession>A0ABU4TLZ5</accession>
<dbReference type="RefSeq" id="WP_319983372.1">
    <property type="nucleotide sequence ID" value="NZ_JAXAVV010000003.1"/>
</dbReference>
<sequence>MERLQLGLTLQRLRLAAGKSQHEAADLIGRSAGRLSQVENGKGALGVDELTRLLDFYDVTGEERSTVLALGKASRRRQPRLGYTDNLPDSYPRFMDLLAAAQRIGWYECGIMPGLVQCHAYINALMRAGGSIRPEAETNERIAFRLDLQRRVLESGNAEEIEIVFTEESLLRVVGDASVMREQVLHLLQLAEQNDHLSIRIVPLTAGDNPALGGGMVTLGFKNANPITFASALYGPATYYDQPADTKTMIQLFARVREIALGRSASRAAMINFLARSS</sequence>
<comment type="caution">
    <text evidence="2">The sequence shown here is derived from an EMBL/GenBank/DDBJ whole genome shotgun (WGS) entry which is preliminary data.</text>
</comment>
<proteinExistence type="predicted"/>
<reference evidence="2 3" key="2">
    <citation type="submission" date="2023-11" db="EMBL/GenBank/DDBJ databases">
        <authorList>
            <person name="Lara A.C."/>
            <person name="Chronakova A."/>
        </authorList>
    </citation>
    <scope>NUCLEOTIDE SEQUENCE [LARGE SCALE GENOMIC DNA]</scope>
    <source>
        <strain evidence="2 3">BCCO 10_0798</strain>
    </source>
</reference>
<dbReference type="SUPFAM" id="SSF47413">
    <property type="entry name" value="lambda repressor-like DNA-binding domains"/>
    <property type="match status" value="1"/>
</dbReference>
<protein>
    <submittedName>
        <fullName evidence="2">Helix-turn-helix transcriptional regulator</fullName>
    </submittedName>
</protein>
<feature type="domain" description="HTH cro/C1-type" evidence="1">
    <location>
        <begin position="10"/>
        <end position="64"/>
    </location>
</feature>
<evidence type="ECO:0000313" key="3">
    <source>
        <dbReference type="Proteomes" id="UP001271792"/>
    </source>
</evidence>
<evidence type="ECO:0000259" key="1">
    <source>
        <dbReference type="PROSITE" id="PS50943"/>
    </source>
</evidence>
<reference evidence="2 3" key="1">
    <citation type="submission" date="2023-11" db="EMBL/GenBank/DDBJ databases">
        <title>Lentzea sokolovensis, sp. nov., Lentzea kristufkii, sp. nov., and Lentzea miocenensis, sp. nov., rare actinobacteria from Sokolov Coal Basin, Miocene lacustrine sediment, Czech Republic.</title>
        <authorList>
            <person name="Lara A."/>
            <person name="Kotroba L."/>
            <person name="Nouioui I."/>
            <person name="Neumann-Schaal M."/>
            <person name="Mast Y."/>
            <person name="Chronakova A."/>
        </authorList>
    </citation>
    <scope>NUCLEOTIDE SEQUENCE [LARGE SCALE GENOMIC DNA]</scope>
    <source>
        <strain evidence="2 3">BCCO 10_0798</strain>
    </source>
</reference>
<dbReference type="Pfam" id="PF19054">
    <property type="entry name" value="DUF5753"/>
    <property type="match status" value="1"/>
</dbReference>